<dbReference type="InterPro" id="IPR036412">
    <property type="entry name" value="HAD-like_sf"/>
</dbReference>
<dbReference type="SFLD" id="SFLDG01135">
    <property type="entry name" value="C1.5.6:_HAD__Beta-PGM__Phospha"/>
    <property type="match status" value="1"/>
</dbReference>
<dbReference type="Pfam" id="PF13419">
    <property type="entry name" value="HAD_2"/>
    <property type="match status" value="1"/>
</dbReference>
<dbReference type="SUPFAM" id="SSF56784">
    <property type="entry name" value="HAD-like"/>
    <property type="match status" value="1"/>
</dbReference>
<name>A0ABN4HQ65_9COXI</name>
<keyword evidence="6" id="KW-1185">Reference proteome</keyword>
<keyword evidence="2" id="KW-0378">Hydrolase</keyword>
<dbReference type="Gene3D" id="3.40.50.1000">
    <property type="entry name" value="HAD superfamily/HAD-like"/>
    <property type="match status" value="1"/>
</dbReference>
<dbReference type="PANTHER" id="PTHR43434:SF23">
    <property type="entry name" value="PHOSPHOGLYCOLATE PHOSPHATASE"/>
    <property type="match status" value="1"/>
</dbReference>
<accession>A0ABN4HQ65</accession>
<protein>
    <submittedName>
        <fullName evidence="5">Phosphoglycolate phosphatase</fullName>
    </submittedName>
</protein>
<dbReference type="InterPro" id="IPR050155">
    <property type="entry name" value="HAD-like_hydrolase_sf"/>
</dbReference>
<keyword evidence="1" id="KW-0479">Metal-binding</keyword>
<dbReference type="InterPro" id="IPR006439">
    <property type="entry name" value="HAD-SF_hydro_IA"/>
</dbReference>
<organism evidence="5 6">
    <name type="scientific">Candidatus Coxiella mudrowiae</name>
    <dbReference type="NCBI Taxonomy" id="2054173"/>
    <lineage>
        <taxon>Bacteria</taxon>
        <taxon>Pseudomonadati</taxon>
        <taxon>Pseudomonadota</taxon>
        <taxon>Gammaproteobacteria</taxon>
        <taxon>Legionellales</taxon>
        <taxon>Coxiellaceae</taxon>
        <taxon>Coxiella</taxon>
    </lineage>
</organism>
<dbReference type="InterPro" id="IPR023214">
    <property type="entry name" value="HAD_sf"/>
</dbReference>
<dbReference type="InterPro" id="IPR023198">
    <property type="entry name" value="PGP-like_dom2"/>
</dbReference>
<dbReference type="EMBL" id="CP011126">
    <property type="protein sequence ID" value="AKQ33855.1"/>
    <property type="molecule type" value="Genomic_DNA"/>
</dbReference>
<proteinExistence type="predicted"/>
<sequence>MCQSIISPAFQKIMFRNSLSAIFFDLDGTLLDTAPDLVDALNQLLIKYGESPLPLEIIRPTIALGTTGILSNGFQIDATHPCFSELRKEFLTTYHHCMMNKTTYFDGMSEVLDYLDHHHITWGIVTNKPGWLAKPLLDHFQLAHRYCCLVSGDQLTKRKPDPEPLLYACKTANVLPQQALYVGDAQGDVQAAKAAGMMAMVALYGYLPADSQPLCWEGDALINSPHQLIDWIKTL</sequence>
<dbReference type="SFLD" id="SFLDS00003">
    <property type="entry name" value="Haloacid_Dehalogenase"/>
    <property type="match status" value="1"/>
</dbReference>
<evidence type="ECO:0000256" key="1">
    <source>
        <dbReference type="ARBA" id="ARBA00022723"/>
    </source>
</evidence>
<dbReference type="SFLD" id="SFLDG01129">
    <property type="entry name" value="C1.5:_HAD__Beta-PGM__Phosphata"/>
    <property type="match status" value="1"/>
</dbReference>
<keyword evidence="3" id="KW-0460">Magnesium</keyword>
<evidence type="ECO:0000313" key="6">
    <source>
        <dbReference type="Proteomes" id="UP000063965"/>
    </source>
</evidence>
<evidence type="ECO:0000256" key="2">
    <source>
        <dbReference type="ARBA" id="ARBA00022801"/>
    </source>
</evidence>
<evidence type="ECO:0000313" key="5">
    <source>
        <dbReference type="EMBL" id="AKQ33855.1"/>
    </source>
</evidence>
<dbReference type="PANTHER" id="PTHR43434">
    <property type="entry name" value="PHOSPHOGLYCOLATE PHOSPHATASE"/>
    <property type="match status" value="1"/>
</dbReference>
<evidence type="ECO:0000256" key="3">
    <source>
        <dbReference type="ARBA" id="ARBA00022842"/>
    </source>
</evidence>
<evidence type="ECO:0000256" key="4">
    <source>
        <dbReference type="ARBA" id="ARBA00023277"/>
    </source>
</evidence>
<dbReference type="InterPro" id="IPR041492">
    <property type="entry name" value="HAD_2"/>
</dbReference>
<reference evidence="5 6" key="1">
    <citation type="journal article" date="2015" name="Genome Biol. Evol.">
        <title>Distinctive Genome Reduction Rates Revealed by Genomic Analyses of Two Coxiella-Like Endosymbionts in Ticks.</title>
        <authorList>
            <person name="Gottlieb Y."/>
            <person name="Lalzar I."/>
            <person name="Klasson L."/>
        </authorList>
    </citation>
    <scope>NUCLEOTIDE SEQUENCE [LARGE SCALE GENOMIC DNA]</scope>
    <source>
        <strain evidence="5 6">CRt</strain>
    </source>
</reference>
<gene>
    <name evidence="5" type="primary">gph</name>
    <name evidence="5" type="ORF">CleRT_12680</name>
</gene>
<dbReference type="NCBIfam" id="TIGR01509">
    <property type="entry name" value="HAD-SF-IA-v3"/>
    <property type="match status" value="1"/>
</dbReference>
<dbReference type="Gene3D" id="1.10.150.240">
    <property type="entry name" value="Putative phosphatase, domain 2"/>
    <property type="match status" value="1"/>
</dbReference>
<dbReference type="NCBIfam" id="TIGR01549">
    <property type="entry name" value="HAD-SF-IA-v1"/>
    <property type="match status" value="1"/>
</dbReference>
<dbReference type="Proteomes" id="UP000063965">
    <property type="component" value="Chromosome"/>
</dbReference>
<keyword evidence="4" id="KW-0119">Carbohydrate metabolism</keyword>